<evidence type="ECO:0000256" key="7">
    <source>
        <dbReference type="SAM" id="SignalP"/>
    </source>
</evidence>
<keyword evidence="3 5" id="KW-0378">Hydrolase</keyword>
<dbReference type="InterPro" id="IPR023828">
    <property type="entry name" value="Peptidase_S8_Ser-AS"/>
</dbReference>
<reference evidence="11" key="1">
    <citation type="journal article" date="2019" name="Int. J. Syst. Evol. Microbiol.">
        <title>The Global Catalogue of Microorganisms (GCM) 10K type strain sequencing project: providing services to taxonomists for standard genome sequencing and annotation.</title>
        <authorList>
            <consortium name="The Broad Institute Genomics Platform"/>
            <consortium name="The Broad Institute Genome Sequencing Center for Infectious Disease"/>
            <person name="Wu L."/>
            <person name="Ma J."/>
        </authorList>
    </citation>
    <scope>NUCLEOTIDE SEQUENCE [LARGE SCALE GENOMIC DNA]</scope>
    <source>
        <strain evidence="11">CGMCC 1.13574</strain>
    </source>
</reference>
<feature type="domain" description="Peptidase C-terminal archaeal/bacterial" evidence="9">
    <location>
        <begin position="639"/>
        <end position="705"/>
    </location>
</feature>
<dbReference type="Gene3D" id="2.60.120.380">
    <property type="match status" value="3"/>
</dbReference>
<evidence type="ECO:0000259" key="8">
    <source>
        <dbReference type="Pfam" id="PF00082"/>
    </source>
</evidence>
<dbReference type="PANTHER" id="PTHR43806">
    <property type="entry name" value="PEPTIDASE S8"/>
    <property type="match status" value="1"/>
</dbReference>
<dbReference type="InterPro" id="IPR007280">
    <property type="entry name" value="Peptidase_C_arc/bac"/>
</dbReference>
<dbReference type="PROSITE" id="PS51318">
    <property type="entry name" value="TAT"/>
    <property type="match status" value="1"/>
</dbReference>
<gene>
    <name evidence="10" type="ORF">ACFO3Q_00640</name>
</gene>
<dbReference type="EMBL" id="JBHSGG010000002">
    <property type="protein sequence ID" value="MFC4726685.1"/>
    <property type="molecule type" value="Genomic_DNA"/>
</dbReference>
<feature type="domain" description="Peptidase C-terminal archaeal/bacterial" evidence="9">
    <location>
        <begin position="529"/>
        <end position="597"/>
    </location>
</feature>
<dbReference type="InterPro" id="IPR000209">
    <property type="entry name" value="Peptidase_S8/S53_dom"/>
</dbReference>
<dbReference type="Pfam" id="PF00082">
    <property type="entry name" value="Peptidase_S8"/>
    <property type="match status" value="1"/>
</dbReference>
<comment type="similarity">
    <text evidence="1 5 6">Belongs to the peptidase S8 family.</text>
</comment>
<keyword evidence="2 5" id="KW-0645">Protease</keyword>
<dbReference type="InterPro" id="IPR022398">
    <property type="entry name" value="Peptidase_S8_His-AS"/>
</dbReference>
<dbReference type="RefSeq" id="WP_377002592.1">
    <property type="nucleotide sequence ID" value="NZ_JBHSGG010000002.1"/>
</dbReference>
<dbReference type="PANTHER" id="PTHR43806:SF11">
    <property type="entry name" value="CEREVISIN-RELATED"/>
    <property type="match status" value="1"/>
</dbReference>
<evidence type="ECO:0000256" key="4">
    <source>
        <dbReference type="ARBA" id="ARBA00022825"/>
    </source>
</evidence>
<keyword evidence="4 5" id="KW-0720">Serine protease</keyword>
<feature type="active site" description="Charge relay system" evidence="5">
    <location>
        <position position="429"/>
    </location>
</feature>
<keyword evidence="7" id="KW-0732">Signal</keyword>
<name>A0ABV9NFR5_9GAMM</name>
<feature type="signal peptide" evidence="7">
    <location>
        <begin position="1"/>
        <end position="28"/>
    </location>
</feature>
<evidence type="ECO:0000313" key="10">
    <source>
        <dbReference type="EMBL" id="MFC4726685.1"/>
    </source>
</evidence>
<dbReference type="PROSITE" id="PS00137">
    <property type="entry name" value="SUBTILASE_HIS"/>
    <property type="match status" value="1"/>
</dbReference>
<protein>
    <submittedName>
        <fullName evidence="10">S8 family serine peptidase</fullName>
    </submittedName>
</protein>
<dbReference type="SUPFAM" id="SSF52743">
    <property type="entry name" value="Subtilisin-like"/>
    <property type="match status" value="1"/>
</dbReference>
<dbReference type="PROSITE" id="PS00136">
    <property type="entry name" value="SUBTILASE_ASP"/>
    <property type="match status" value="1"/>
</dbReference>
<dbReference type="PROSITE" id="PS51892">
    <property type="entry name" value="SUBTILASE"/>
    <property type="match status" value="1"/>
</dbReference>
<dbReference type="InterPro" id="IPR050131">
    <property type="entry name" value="Peptidase_S8_subtilisin-like"/>
</dbReference>
<evidence type="ECO:0000256" key="2">
    <source>
        <dbReference type="ARBA" id="ARBA00022670"/>
    </source>
</evidence>
<feature type="domain" description="Peptidase S8/S53" evidence="8">
    <location>
        <begin position="181"/>
        <end position="467"/>
    </location>
</feature>
<keyword evidence="11" id="KW-1185">Reference proteome</keyword>
<evidence type="ECO:0000256" key="3">
    <source>
        <dbReference type="ARBA" id="ARBA00022801"/>
    </source>
</evidence>
<dbReference type="Pfam" id="PF04151">
    <property type="entry name" value="PPC"/>
    <property type="match status" value="3"/>
</dbReference>
<evidence type="ECO:0000256" key="1">
    <source>
        <dbReference type="ARBA" id="ARBA00011073"/>
    </source>
</evidence>
<feature type="domain" description="Peptidase C-terminal archaeal/bacterial" evidence="9">
    <location>
        <begin position="749"/>
        <end position="813"/>
    </location>
</feature>
<dbReference type="InterPro" id="IPR006311">
    <property type="entry name" value="TAT_signal"/>
</dbReference>
<dbReference type="Gene3D" id="3.40.50.200">
    <property type="entry name" value="Peptidase S8/S53 domain"/>
    <property type="match status" value="1"/>
</dbReference>
<dbReference type="PROSITE" id="PS00138">
    <property type="entry name" value="SUBTILASE_SER"/>
    <property type="match status" value="1"/>
</dbReference>
<dbReference type="InterPro" id="IPR036852">
    <property type="entry name" value="Peptidase_S8/S53_dom_sf"/>
</dbReference>
<dbReference type="Proteomes" id="UP001595892">
    <property type="component" value="Unassembled WGS sequence"/>
</dbReference>
<evidence type="ECO:0000259" key="9">
    <source>
        <dbReference type="Pfam" id="PF04151"/>
    </source>
</evidence>
<evidence type="ECO:0000313" key="11">
    <source>
        <dbReference type="Proteomes" id="UP001595892"/>
    </source>
</evidence>
<dbReference type="InterPro" id="IPR023827">
    <property type="entry name" value="Peptidase_S8_Asp-AS"/>
</dbReference>
<dbReference type="PRINTS" id="PR00723">
    <property type="entry name" value="SUBTILISIN"/>
</dbReference>
<feature type="chain" id="PRO_5045888689" evidence="7">
    <location>
        <begin position="29"/>
        <end position="830"/>
    </location>
</feature>
<sequence>METKKEALRRHLLAGMIAAALAAPAAHAGGLAAVPGIGGKDGRALAAEVEAAGGSDRIIVKYREGSPARQDPAAAVARVQAAIAREQGVSIASGDAVQASHLRRLGVGADLIRLSRPLDARQLDAVLRGIAADREVEYAEPDVKQKPLAEPDDPDYAALQWHYHEPAGGVNLPPAWARSSGEGIVVAVLDTGIVEHEDLDTALADASWDFITDAATSGRDDDWRAPGAWDLGDWELFWGIIPIPSSWHGSHVAGTVSARTGNGLGGAGVAPGARVLPVRVLGTGGGYLSDIADAIYWASGAGPVGGGPGGSEIPANTAHKADVINLSLGGGGACGIYQDAIDAALAQNTAVVVAAGNGNNDVANNRPANCAGVIAVAANNRDGMRGFSTTWGTGISVSAPGAGVWSTINAGEEEPVPGGDAYASYSGTSMAAPHVAGVVALVQSAVVAAGGEKLSPAEIKDVLEATTRPYVYAPDVPVGTGIVNAEAAIAVALGEEAPEPPEPPDPVDPLPLASGEAIPVGVETDGQVLRYVIDVPENTYTLTIETGGGTGDLDLYVRQGSEVTPLLYDCRPYEDGNDETCAFENPAPGPWHVALYGFTAFDGATLTAVADDTPPPPPATLENGVPVTGIAIPAGEWARYQIEVPEDATTFTAQIGGGTGDGDLYVRHGEEPTTTAYDCRPYSAGNNETCAFDDPDAGTWYVFVRGYSAVSGLTLVATHDGDVGGGVTPIGNGTTLRDLSGAPGEALGFSIEVPEGAGNLRVLTAGGSGDVSLYLRQGEMPTVDEHDLASRRPGNNETVSVRVPTAGTWYALVVGETAFSRVTLRGSYDE</sequence>
<feature type="active site" description="Charge relay system" evidence="5">
    <location>
        <position position="190"/>
    </location>
</feature>
<dbReference type="InterPro" id="IPR015500">
    <property type="entry name" value="Peptidase_S8_subtilisin-rel"/>
</dbReference>
<evidence type="ECO:0000256" key="6">
    <source>
        <dbReference type="RuleBase" id="RU003355"/>
    </source>
</evidence>
<organism evidence="10 11">
    <name type="scientific">Coralloluteibacterium thermophilum</name>
    <dbReference type="NCBI Taxonomy" id="2707049"/>
    <lineage>
        <taxon>Bacteria</taxon>
        <taxon>Pseudomonadati</taxon>
        <taxon>Pseudomonadota</taxon>
        <taxon>Gammaproteobacteria</taxon>
        <taxon>Lysobacterales</taxon>
        <taxon>Lysobacteraceae</taxon>
        <taxon>Coralloluteibacterium</taxon>
    </lineage>
</organism>
<evidence type="ECO:0000256" key="5">
    <source>
        <dbReference type="PROSITE-ProRule" id="PRU01240"/>
    </source>
</evidence>
<proteinExistence type="inferred from homology"/>
<accession>A0ABV9NFR5</accession>
<comment type="caution">
    <text evidence="10">The sequence shown here is derived from an EMBL/GenBank/DDBJ whole genome shotgun (WGS) entry which is preliminary data.</text>
</comment>
<feature type="active site" description="Charge relay system" evidence="5">
    <location>
        <position position="248"/>
    </location>
</feature>